<protein>
    <submittedName>
        <fullName evidence="2">DinB superfamily protein</fullName>
    </submittedName>
</protein>
<accession>A0A1I6UZC2</accession>
<dbReference type="Gene3D" id="1.20.120.450">
    <property type="entry name" value="dinb family like domain"/>
    <property type="match status" value="1"/>
</dbReference>
<dbReference type="Pfam" id="PF12867">
    <property type="entry name" value="DinB_2"/>
    <property type="match status" value="1"/>
</dbReference>
<dbReference type="InterPro" id="IPR024775">
    <property type="entry name" value="DinB-like"/>
</dbReference>
<dbReference type="EMBL" id="FPAG01000008">
    <property type="protein sequence ID" value="SFT06781.1"/>
    <property type="molecule type" value="Genomic_DNA"/>
</dbReference>
<name>A0A1I6UZC2_9FLAO</name>
<reference evidence="2 3" key="1">
    <citation type="submission" date="2016-10" db="EMBL/GenBank/DDBJ databases">
        <authorList>
            <person name="de Groot N.N."/>
        </authorList>
    </citation>
    <scope>NUCLEOTIDE SEQUENCE [LARGE SCALE GENOMIC DNA]</scope>
    <source>
        <strain evidence="2 3">CGMCC 1.6114</strain>
    </source>
</reference>
<gene>
    <name evidence="2" type="ORF">SAMN04487906_2741</name>
</gene>
<evidence type="ECO:0000313" key="3">
    <source>
        <dbReference type="Proteomes" id="UP000183209"/>
    </source>
</evidence>
<dbReference type="Proteomes" id="UP000183209">
    <property type="component" value="Unassembled WGS sequence"/>
</dbReference>
<dbReference type="OrthoDB" id="1524454at2"/>
<dbReference type="SUPFAM" id="SSF109854">
    <property type="entry name" value="DinB/YfiT-like putative metalloenzymes"/>
    <property type="match status" value="1"/>
</dbReference>
<sequence>MKSFCSILFVCAFVFNLSLYSQNTLSEKDRAFAIKHLNESKAELLKAIKGLSEEQLNFKPSENSWSIANCVEHLALSETNIMGAVKKSLEEKPSTESLNELKTSDKELIDMITDRSSKVKTSKPFEPTNSFGSYEETLKAFKDRRKNNIAFVKKDKINLRNYVMDLPFGKIDAFQGILFMSGHTSRHVKQINEIKSNESFPE</sequence>
<evidence type="ECO:0000259" key="1">
    <source>
        <dbReference type="Pfam" id="PF12867"/>
    </source>
</evidence>
<feature type="domain" description="DinB-like" evidence="1">
    <location>
        <begin position="37"/>
        <end position="191"/>
    </location>
</feature>
<dbReference type="RefSeq" id="WP_074979529.1">
    <property type="nucleotide sequence ID" value="NZ_FPAG01000008.1"/>
</dbReference>
<proteinExistence type="predicted"/>
<evidence type="ECO:0000313" key="2">
    <source>
        <dbReference type="EMBL" id="SFT06781.1"/>
    </source>
</evidence>
<organism evidence="2 3">
    <name type="scientific">Zhouia amylolytica</name>
    <dbReference type="NCBI Taxonomy" id="376730"/>
    <lineage>
        <taxon>Bacteria</taxon>
        <taxon>Pseudomonadati</taxon>
        <taxon>Bacteroidota</taxon>
        <taxon>Flavobacteriia</taxon>
        <taxon>Flavobacteriales</taxon>
        <taxon>Flavobacteriaceae</taxon>
        <taxon>Zhouia</taxon>
    </lineage>
</organism>
<dbReference type="AlphaFoldDB" id="A0A1I6UZC2"/>
<dbReference type="InterPro" id="IPR034660">
    <property type="entry name" value="DinB/YfiT-like"/>
</dbReference>